<evidence type="ECO:0000259" key="1">
    <source>
        <dbReference type="Pfam" id="PF01882"/>
    </source>
</evidence>
<dbReference type="Pfam" id="PF01882">
    <property type="entry name" value="DUF58"/>
    <property type="match status" value="1"/>
</dbReference>
<keyword evidence="3" id="KW-1185">Reference proteome</keyword>
<sequence length="380" mass="39872">MRLTRRGCAVLGASTVLCGIGQLAGYPLFLALGAAGVGAVAAALAVTGSRPRVSVVREVYPDRVERGRPASLTLRVRNPGTRRQAAFTAVDRVGTGQLVVAVRSLAPGAEVPYLNELPTGRRGRHQIGPLTLSRTDALGLGESRLSIGDTAVLWVYPRTHPVRALAGGRPRHHHEGVTTVASPRGSLDLREVREYVPGDEVRHLHWKATARTGTLMIRDYVDPNQPRFTALLDNRPDGRGPERFEDAVEIAASLLVAAAKADHRCRLVTASGVDVATAPGAVSARLLLDELCVLDRADDQGLPLVPAALSLAGGGQLVVVTSAVSAADSAALAATRTRFTDLVVVVLGADAAALAVPGARVLPARDAADAARRWHEVVTA</sequence>
<dbReference type="InterPro" id="IPR002881">
    <property type="entry name" value="DUF58"/>
</dbReference>
<proteinExistence type="predicted"/>
<dbReference type="EMBL" id="JAMTCK010000003">
    <property type="protein sequence ID" value="MCP2164468.1"/>
    <property type="molecule type" value="Genomic_DNA"/>
</dbReference>
<evidence type="ECO:0000313" key="3">
    <source>
        <dbReference type="Proteomes" id="UP001206128"/>
    </source>
</evidence>
<protein>
    <submittedName>
        <fullName evidence="2">Uncharacterized conserved protein, DUF58 family, contains vWF domain</fullName>
    </submittedName>
</protein>
<organism evidence="2 3">
    <name type="scientific">Goodfellowiella coeruleoviolacea</name>
    <dbReference type="NCBI Taxonomy" id="334858"/>
    <lineage>
        <taxon>Bacteria</taxon>
        <taxon>Bacillati</taxon>
        <taxon>Actinomycetota</taxon>
        <taxon>Actinomycetes</taxon>
        <taxon>Pseudonocardiales</taxon>
        <taxon>Pseudonocardiaceae</taxon>
        <taxon>Goodfellowiella</taxon>
    </lineage>
</organism>
<dbReference type="PANTHER" id="PTHR34351">
    <property type="entry name" value="SLR1927 PROTEIN-RELATED"/>
    <property type="match status" value="1"/>
</dbReference>
<name>A0AAE3KJM4_9PSEU</name>
<evidence type="ECO:0000313" key="2">
    <source>
        <dbReference type="EMBL" id="MCP2164468.1"/>
    </source>
</evidence>
<feature type="domain" description="DUF58" evidence="1">
    <location>
        <begin position="191"/>
        <end position="281"/>
    </location>
</feature>
<dbReference type="RefSeq" id="WP_253768163.1">
    <property type="nucleotide sequence ID" value="NZ_JAMTCK010000003.1"/>
</dbReference>
<dbReference type="AlphaFoldDB" id="A0AAE3KJM4"/>
<dbReference type="Proteomes" id="UP001206128">
    <property type="component" value="Unassembled WGS sequence"/>
</dbReference>
<accession>A0AAE3KJM4</accession>
<gene>
    <name evidence="2" type="ORF">LX83_001308</name>
</gene>
<reference evidence="2" key="1">
    <citation type="submission" date="2022-06" db="EMBL/GenBank/DDBJ databases">
        <title>Genomic Encyclopedia of Archaeal and Bacterial Type Strains, Phase II (KMG-II): from individual species to whole genera.</title>
        <authorList>
            <person name="Goeker M."/>
        </authorList>
    </citation>
    <scope>NUCLEOTIDE SEQUENCE</scope>
    <source>
        <strain evidence="2">DSM 43935</strain>
    </source>
</reference>
<comment type="caution">
    <text evidence="2">The sequence shown here is derived from an EMBL/GenBank/DDBJ whole genome shotgun (WGS) entry which is preliminary data.</text>
</comment>
<dbReference type="PANTHER" id="PTHR34351:SF1">
    <property type="entry name" value="SLR1927 PROTEIN"/>
    <property type="match status" value="1"/>
</dbReference>